<keyword evidence="2" id="KW-0472">Membrane</keyword>
<feature type="transmembrane region" description="Helical" evidence="2">
    <location>
        <begin position="28"/>
        <end position="48"/>
    </location>
</feature>
<reference evidence="3 4" key="1">
    <citation type="journal article" date="2024" name="J Genomics">
        <title>Draft genome sequencing and assembly of Favolaschia claudopus CIRM-BRFM 2984 isolated from oak limbs.</title>
        <authorList>
            <person name="Navarro D."/>
            <person name="Drula E."/>
            <person name="Chaduli D."/>
            <person name="Cazenave R."/>
            <person name="Ahrendt S."/>
            <person name="Wang J."/>
            <person name="Lipzen A."/>
            <person name="Daum C."/>
            <person name="Barry K."/>
            <person name="Grigoriev I.V."/>
            <person name="Favel A."/>
            <person name="Rosso M.N."/>
            <person name="Martin F."/>
        </authorList>
    </citation>
    <scope>NUCLEOTIDE SEQUENCE [LARGE SCALE GENOMIC DNA]</scope>
    <source>
        <strain evidence="3 4">CIRM-BRFM 2984</strain>
    </source>
</reference>
<feature type="transmembrane region" description="Helical" evidence="2">
    <location>
        <begin position="263"/>
        <end position="284"/>
    </location>
</feature>
<evidence type="ECO:0000256" key="2">
    <source>
        <dbReference type="SAM" id="Phobius"/>
    </source>
</evidence>
<organism evidence="3 4">
    <name type="scientific">Favolaschia claudopus</name>
    <dbReference type="NCBI Taxonomy" id="2862362"/>
    <lineage>
        <taxon>Eukaryota</taxon>
        <taxon>Fungi</taxon>
        <taxon>Dikarya</taxon>
        <taxon>Basidiomycota</taxon>
        <taxon>Agaricomycotina</taxon>
        <taxon>Agaricomycetes</taxon>
        <taxon>Agaricomycetidae</taxon>
        <taxon>Agaricales</taxon>
        <taxon>Marasmiineae</taxon>
        <taxon>Mycenaceae</taxon>
        <taxon>Favolaschia</taxon>
    </lineage>
</organism>
<keyword evidence="4" id="KW-1185">Reference proteome</keyword>
<gene>
    <name evidence="3" type="ORF">R3P38DRAFT_1358035</name>
</gene>
<feature type="compositionally biased region" description="Acidic residues" evidence="1">
    <location>
        <begin position="355"/>
        <end position="365"/>
    </location>
</feature>
<evidence type="ECO:0000256" key="1">
    <source>
        <dbReference type="SAM" id="MobiDB-lite"/>
    </source>
</evidence>
<comment type="caution">
    <text evidence="3">The sequence shown here is derived from an EMBL/GenBank/DDBJ whole genome shotgun (WGS) entry which is preliminary data.</text>
</comment>
<feature type="transmembrane region" description="Helical" evidence="2">
    <location>
        <begin position="60"/>
        <end position="77"/>
    </location>
</feature>
<feature type="transmembrane region" description="Helical" evidence="2">
    <location>
        <begin position="238"/>
        <end position="257"/>
    </location>
</feature>
<proteinExistence type="predicted"/>
<keyword evidence="2" id="KW-1133">Transmembrane helix</keyword>
<evidence type="ECO:0000313" key="3">
    <source>
        <dbReference type="EMBL" id="KAK7055497.1"/>
    </source>
</evidence>
<name>A0AAW0DS53_9AGAR</name>
<feature type="transmembrane region" description="Helical" evidence="2">
    <location>
        <begin position="144"/>
        <end position="163"/>
    </location>
</feature>
<keyword evidence="2" id="KW-0812">Transmembrane</keyword>
<dbReference type="EMBL" id="JAWWNJ010000005">
    <property type="protein sequence ID" value="KAK7055497.1"/>
    <property type="molecule type" value="Genomic_DNA"/>
</dbReference>
<feature type="region of interest" description="Disordered" evidence="1">
    <location>
        <begin position="353"/>
        <end position="376"/>
    </location>
</feature>
<protein>
    <submittedName>
        <fullName evidence="3">Uncharacterized protein</fullName>
    </submittedName>
</protein>
<feature type="transmembrane region" description="Helical" evidence="2">
    <location>
        <begin position="183"/>
        <end position="207"/>
    </location>
</feature>
<accession>A0AAW0DS53</accession>
<evidence type="ECO:0000313" key="4">
    <source>
        <dbReference type="Proteomes" id="UP001362999"/>
    </source>
</evidence>
<sequence>MPLAPRVVDAFPITEAQLTGNYFETLTYGIYLVTCCFCARTLFWIPTANGDHRLRRRDEIRWLLVCVFCFLLAVNTFDDIIGLFHNLKAFVFYRGAGGPTEELTNIRDWINITRSFTQTANMIVGDFVLIYRCFIVFGKRWKIILPSFILYLAGIAMAIKLMVVEITTTNAAITLNNNIIKPWWSAFFAITAAQNVLTTSLLVWRIWRVEHSNVRYRAGRSASLAPSQQPRLRKVIRVIAESGLAYSTLVFLTFVVSMCDSNALYPLADATLQATGITFCVIIMRSTPRRDEQFSTFDHTDRGVITTGTTDAVGGDAQQRGPAISSLHFARSKTENKTLDNVDINVTIQTTTDRDEAEGLEDDNADSYSLKKIGEV</sequence>
<dbReference type="Proteomes" id="UP001362999">
    <property type="component" value="Unassembled WGS sequence"/>
</dbReference>
<feature type="transmembrane region" description="Helical" evidence="2">
    <location>
        <begin position="119"/>
        <end position="137"/>
    </location>
</feature>
<dbReference type="AlphaFoldDB" id="A0AAW0DS53"/>